<dbReference type="AlphaFoldDB" id="A0A9P4QAP9"/>
<dbReference type="Proteomes" id="UP000799441">
    <property type="component" value="Unassembled WGS sequence"/>
</dbReference>
<organism evidence="2 3">
    <name type="scientific">Polychaeton citri CBS 116435</name>
    <dbReference type="NCBI Taxonomy" id="1314669"/>
    <lineage>
        <taxon>Eukaryota</taxon>
        <taxon>Fungi</taxon>
        <taxon>Dikarya</taxon>
        <taxon>Ascomycota</taxon>
        <taxon>Pezizomycotina</taxon>
        <taxon>Dothideomycetes</taxon>
        <taxon>Dothideomycetidae</taxon>
        <taxon>Capnodiales</taxon>
        <taxon>Capnodiaceae</taxon>
        <taxon>Polychaeton</taxon>
    </lineage>
</organism>
<evidence type="ECO:0000256" key="1">
    <source>
        <dbReference type="SAM" id="MobiDB-lite"/>
    </source>
</evidence>
<proteinExistence type="predicted"/>
<gene>
    <name evidence="2" type="ORF">K431DRAFT_282817</name>
</gene>
<sequence length="113" mass="12416">MCQLRGFGRHGGTDLSSCLVLHRPRTRREEEEEEEEEEERERVSQANSSLPYPMSSLIVAIILVTTTTEGHLEIGTDGYTAWGRRSCSAAATDCSAALLATLHHYAPLAPQST</sequence>
<evidence type="ECO:0000313" key="3">
    <source>
        <dbReference type="Proteomes" id="UP000799441"/>
    </source>
</evidence>
<reference evidence="2" key="1">
    <citation type="journal article" date="2020" name="Stud. Mycol.">
        <title>101 Dothideomycetes genomes: a test case for predicting lifestyles and emergence of pathogens.</title>
        <authorList>
            <person name="Haridas S."/>
            <person name="Albert R."/>
            <person name="Binder M."/>
            <person name="Bloem J."/>
            <person name="Labutti K."/>
            <person name="Salamov A."/>
            <person name="Andreopoulos B."/>
            <person name="Baker S."/>
            <person name="Barry K."/>
            <person name="Bills G."/>
            <person name="Bluhm B."/>
            <person name="Cannon C."/>
            <person name="Castanera R."/>
            <person name="Culley D."/>
            <person name="Daum C."/>
            <person name="Ezra D."/>
            <person name="Gonzalez J."/>
            <person name="Henrissat B."/>
            <person name="Kuo A."/>
            <person name="Liang C."/>
            <person name="Lipzen A."/>
            <person name="Lutzoni F."/>
            <person name="Magnuson J."/>
            <person name="Mondo S."/>
            <person name="Nolan M."/>
            <person name="Ohm R."/>
            <person name="Pangilinan J."/>
            <person name="Park H.-J."/>
            <person name="Ramirez L."/>
            <person name="Alfaro M."/>
            <person name="Sun H."/>
            <person name="Tritt A."/>
            <person name="Yoshinaga Y."/>
            <person name="Zwiers L.-H."/>
            <person name="Turgeon B."/>
            <person name="Goodwin S."/>
            <person name="Spatafora J."/>
            <person name="Crous P."/>
            <person name="Grigoriev I."/>
        </authorList>
    </citation>
    <scope>NUCLEOTIDE SEQUENCE</scope>
    <source>
        <strain evidence="2">CBS 116435</strain>
    </source>
</reference>
<comment type="caution">
    <text evidence="2">The sequence shown here is derived from an EMBL/GenBank/DDBJ whole genome shotgun (WGS) entry which is preliminary data.</text>
</comment>
<feature type="region of interest" description="Disordered" evidence="1">
    <location>
        <begin position="1"/>
        <end position="48"/>
    </location>
</feature>
<protein>
    <submittedName>
        <fullName evidence="2">Uncharacterized protein</fullName>
    </submittedName>
</protein>
<accession>A0A9P4QAP9</accession>
<evidence type="ECO:0000313" key="2">
    <source>
        <dbReference type="EMBL" id="KAF2723723.1"/>
    </source>
</evidence>
<dbReference type="EMBL" id="MU003775">
    <property type="protein sequence ID" value="KAF2723723.1"/>
    <property type="molecule type" value="Genomic_DNA"/>
</dbReference>
<feature type="compositionally biased region" description="Acidic residues" evidence="1">
    <location>
        <begin position="30"/>
        <end position="39"/>
    </location>
</feature>
<name>A0A9P4QAP9_9PEZI</name>
<keyword evidence="3" id="KW-1185">Reference proteome</keyword>